<evidence type="ECO:0000313" key="2">
    <source>
        <dbReference type="Proteomes" id="UP001215087"/>
    </source>
</evidence>
<gene>
    <name evidence="1" type="ORF">PTZ04_21985</name>
</gene>
<name>A0ABT5UW84_EUBLI</name>
<keyword evidence="2" id="KW-1185">Reference proteome</keyword>
<reference evidence="1 2" key="1">
    <citation type="submission" date="2023-02" db="EMBL/GenBank/DDBJ databases">
        <title>Comparative genome analysis of Eubacterium limosum species.</title>
        <authorList>
            <person name="Bak J.E."/>
        </authorList>
    </citation>
    <scope>NUCLEOTIDE SEQUENCE [LARGE SCALE GENOMIC DNA]</scope>
    <source>
        <strain evidence="1 2">KGMB01548</strain>
    </source>
</reference>
<protein>
    <submittedName>
        <fullName evidence="1">Uncharacterized protein</fullName>
    </submittedName>
</protein>
<feature type="non-terminal residue" evidence="1">
    <location>
        <position position="87"/>
    </location>
</feature>
<proteinExistence type="predicted"/>
<accession>A0ABT5UW84</accession>
<dbReference type="RefSeq" id="WP_274703093.1">
    <property type="nucleotide sequence ID" value="NZ_JAQSVD010000033.1"/>
</dbReference>
<comment type="caution">
    <text evidence="1">The sequence shown here is derived from an EMBL/GenBank/DDBJ whole genome shotgun (WGS) entry which is preliminary data.</text>
</comment>
<evidence type="ECO:0000313" key="1">
    <source>
        <dbReference type="EMBL" id="MDE1472928.1"/>
    </source>
</evidence>
<dbReference type="EMBL" id="JAQSVD010000033">
    <property type="protein sequence ID" value="MDE1472928.1"/>
    <property type="molecule type" value="Genomic_DNA"/>
</dbReference>
<dbReference type="Proteomes" id="UP001215087">
    <property type="component" value="Unassembled WGS sequence"/>
</dbReference>
<sequence>MTKKELSQLYWLNREIEQDKKRLTELETSATNCTTGEITGMPHGTGNMDKLGNYAAEIADLKALIELNIQKCWYELNRLNRYIQSVE</sequence>
<organism evidence="1 2">
    <name type="scientific">Eubacterium limosum</name>
    <dbReference type="NCBI Taxonomy" id="1736"/>
    <lineage>
        <taxon>Bacteria</taxon>
        <taxon>Bacillati</taxon>
        <taxon>Bacillota</taxon>
        <taxon>Clostridia</taxon>
        <taxon>Eubacteriales</taxon>
        <taxon>Eubacteriaceae</taxon>
        <taxon>Eubacterium</taxon>
    </lineage>
</organism>